<keyword evidence="1" id="KW-1133">Transmembrane helix</keyword>
<dbReference type="AlphaFoldDB" id="A0AAD7QQ38"/>
<keyword evidence="1" id="KW-0472">Membrane</keyword>
<evidence type="ECO:0000313" key="2">
    <source>
        <dbReference type="EMBL" id="KAJ8099350.1"/>
    </source>
</evidence>
<reference evidence="2" key="1">
    <citation type="submission" date="2023-03" db="EMBL/GenBank/DDBJ databases">
        <title>Near-Complete genome sequence of Lipomyces tetrasporous NRRL Y-64009, an oleaginous yeast capable of growing on lignocellulosic hydrolysates.</title>
        <authorList>
            <consortium name="Lawrence Berkeley National Laboratory"/>
            <person name="Jagtap S.S."/>
            <person name="Liu J.-J."/>
            <person name="Walukiewicz H.E."/>
            <person name="Pangilinan J."/>
            <person name="Lipzen A."/>
            <person name="Ahrendt S."/>
            <person name="Koriabine M."/>
            <person name="Cobaugh K."/>
            <person name="Salamov A."/>
            <person name="Yoshinaga Y."/>
            <person name="Ng V."/>
            <person name="Daum C."/>
            <person name="Grigoriev I.V."/>
            <person name="Slininger P.J."/>
            <person name="Dien B.S."/>
            <person name="Jin Y.-S."/>
            <person name="Rao C.V."/>
        </authorList>
    </citation>
    <scope>NUCLEOTIDE SEQUENCE</scope>
    <source>
        <strain evidence="2">NRRL Y-64009</strain>
    </source>
</reference>
<dbReference type="Proteomes" id="UP001217417">
    <property type="component" value="Unassembled WGS sequence"/>
</dbReference>
<keyword evidence="3" id="KW-1185">Reference proteome</keyword>
<protein>
    <submittedName>
        <fullName evidence="2">Uncharacterized protein</fullName>
    </submittedName>
</protein>
<sequence length="51" mass="6323">MRQEKYTRRHRRAFYLKFTLRNIAFIVSHIVYYRILLRYSIVTGLLFTSLP</sequence>
<dbReference type="EMBL" id="JARPMG010000007">
    <property type="protein sequence ID" value="KAJ8099350.1"/>
    <property type="molecule type" value="Genomic_DNA"/>
</dbReference>
<dbReference type="RefSeq" id="XP_056042800.1">
    <property type="nucleotide sequence ID" value="XM_056188054.1"/>
</dbReference>
<dbReference type="GeneID" id="80883220"/>
<keyword evidence="1" id="KW-0812">Transmembrane</keyword>
<gene>
    <name evidence="2" type="ORF">POJ06DRAFT_256748</name>
</gene>
<accession>A0AAD7QQ38</accession>
<feature type="transmembrane region" description="Helical" evidence="1">
    <location>
        <begin position="20"/>
        <end position="41"/>
    </location>
</feature>
<evidence type="ECO:0000313" key="3">
    <source>
        <dbReference type="Proteomes" id="UP001217417"/>
    </source>
</evidence>
<organism evidence="2 3">
    <name type="scientific">Lipomyces tetrasporus</name>
    <dbReference type="NCBI Taxonomy" id="54092"/>
    <lineage>
        <taxon>Eukaryota</taxon>
        <taxon>Fungi</taxon>
        <taxon>Dikarya</taxon>
        <taxon>Ascomycota</taxon>
        <taxon>Saccharomycotina</taxon>
        <taxon>Lipomycetes</taxon>
        <taxon>Lipomycetales</taxon>
        <taxon>Lipomycetaceae</taxon>
        <taxon>Lipomyces</taxon>
    </lineage>
</organism>
<evidence type="ECO:0000256" key="1">
    <source>
        <dbReference type="SAM" id="Phobius"/>
    </source>
</evidence>
<comment type="caution">
    <text evidence="2">The sequence shown here is derived from an EMBL/GenBank/DDBJ whole genome shotgun (WGS) entry which is preliminary data.</text>
</comment>
<name>A0AAD7QQ38_9ASCO</name>
<proteinExistence type="predicted"/>